<evidence type="ECO:0000313" key="2">
    <source>
        <dbReference type="EMBL" id="KAF6760849.1"/>
    </source>
</evidence>
<protein>
    <submittedName>
        <fullName evidence="2">Uncharacterized protein</fullName>
    </submittedName>
</protein>
<gene>
    <name evidence="2" type="ORF">DFP72DRAFT_1062589</name>
</gene>
<dbReference type="Proteomes" id="UP000521943">
    <property type="component" value="Unassembled WGS sequence"/>
</dbReference>
<dbReference type="EMBL" id="JACGCI010000011">
    <property type="protein sequence ID" value="KAF6760849.1"/>
    <property type="molecule type" value="Genomic_DNA"/>
</dbReference>
<sequence>MDVTLGFREVEGRSHQPRANPPNHPDLLVLRSHMPPPTPNMPPPGKTLECNIIWIELRDAGGLARHDYDAALAFLPGMHRQYNTIGTGAPILGNRRHRQADRLRRPRRTRLRDIAVMAYYMFVVKIDEPEPFSSAMENVRRMLRKPAPKASAIHEAMGKV</sequence>
<comment type="caution">
    <text evidence="2">The sequence shown here is derived from an EMBL/GenBank/DDBJ whole genome shotgun (WGS) entry which is preliminary data.</text>
</comment>
<reference evidence="2 3" key="1">
    <citation type="submission" date="2020-07" db="EMBL/GenBank/DDBJ databases">
        <title>Comparative genomics of pyrophilous fungi reveals a link between fire events and developmental genes.</title>
        <authorList>
            <consortium name="DOE Joint Genome Institute"/>
            <person name="Steindorff A.S."/>
            <person name="Carver A."/>
            <person name="Calhoun S."/>
            <person name="Stillman K."/>
            <person name="Liu H."/>
            <person name="Lipzen A."/>
            <person name="Pangilinan J."/>
            <person name="Labutti K."/>
            <person name="Bruns T.D."/>
            <person name="Grigoriev I.V."/>
        </authorList>
    </citation>
    <scope>NUCLEOTIDE SEQUENCE [LARGE SCALE GENOMIC DNA]</scope>
    <source>
        <strain evidence="2 3">CBS 144469</strain>
    </source>
</reference>
<name>A0A8H6MCI8_9AGAR</name>
<accession>A0A8H6MCI8</accession>
<proteinExistence type="predicted"/>
<organism evidence="2 3">
    <name type="scientific">Ephemerocybe angulata</name>
    <dbReference type="NCBI Taxonomy" id="980116"/>
    <lineage>
        <taxon>Eukaryota</taxon>
        <taxon>Fungi</taxon>
        <taxon>Dikarya</taxon>
        <taxon>Basidiomycota</taxon>
        <taxon>Agaricomycotina</taxon>
        <taxon>Agaricomycetes</taxon>
        <taxon>Agaricomycetidae</taxon>
        <taxon>Agaricales</taxon>
        <taxon>Agaricineae</taxon>
        <taxon>Psathyrellaceae</taxon>
        <taxon>Ephemerocybe</taxon>
    </lineage>
</organism>
<evidence type="ECO:0000256" key="1">
    <source>
        <dbReference type="SAM" id="MobiDB-lite"/>
    </source>
</evidence>
<dbReference type="AlphaFoldDB" id="A0A8H6MCI8"/>
<dbReference type="OrthoDB" id="3201807at2759"/>
<evidence type="ECO:0000313" key="3">
    <source>
        <dbReference type="Proteomes" id="UP000521943"/>
    </source>
</evidence>
<feature type="region of interest" description="Disordered" evidence="1">
    <location>
        <begin position="1"/>
        <end position="24"/>
    </location>
</feature>
<keyword evidence="3" id="KW-1185">Reference proteome</keyword>